<accession>A0A9W9GD42</accession>
<gene>
    <name evidence="7" type="ORF">N7456_000740</name>
</gene>
<evidence type="ECO:0000259" key="6">
    <source>
        <dbReference type="PROSITE" id="PS51325"/>
    </source>
</evidence>
<keyword evidence="2 5" id="KW-0238">DNA-binding</keyword>
<dbReference type="GO" id="GO:0045895">
    <property type="term" value="P:positive regulation of mating-type specific transcription, DNA-templated"/>
    <property type="evidence" value="ECO:0007669"/>
    <property type="project" value="InterPro"/>
</dbReference>
<dbReference type="GO" id="GO:0008301">
    <property type="term" value="F:DNA binding, bending"/>
    <property type="evidence" value="ECO:0007669"/>
    <property type="project" value="InterPro"/>
</dbReference>
<dbReference type="GO" id="GO:0005634">
    <property type="term" value="C:nucleus"/>
    <property type="evidence" value="ECO:0007669"/>
    <property type="project" value="UniProtKB-SubCell"/>
</dbReference>
<comment type="caution">
    <text evidence="7">The sequence shown here is derived from an EMBL/GenBank/DDBJ whole genome shotgun (WGS) entry which is preliminary data.</text>
</comment>
<evidence type="ECO:0000256" key="4">
    <source>
        <dbReference type="ARBA" id="ARBA00023242"/>
    </source>
</evidence>
<keyword evidence="1 5" id="KW-0805">Transcription regulation</keyword>
<sequence>MPPDFPFEVSAKVALVFIYLTTIQFWRSTRILSLWDHRTVTFEEFAEEILAGIPLQYFQVPLPIPAGARYIISRGMLSFDPQGRTQMAQILPSEIDHLLREWGPIGVPANPPPTRTRTLNSFMACRTFLAPVFRDTTQKTKSQLISLIWLQDPFKPQWAVLAQSYSHLRDHFELDDPSLSLYIQLTKEFFNFPSPELYLMHVGWELQKSPGGDFNLSKCLPRATFNLPREAVSVDEILRFCSQIPGYATKRVESMWPATLDLRPSLVAVNTRAYVPDPYRWLFDDRGNLRTFDEFTLEQMYGTPDGDMDEVHDAIYTPIYEQQLLEERAESHANTINEVSPQEFLTDQWSPWNQSFTAASAVDHPA</sequence>
<comment type="similarity">
    <text evidence="5">Belongs to the MATALPHA1 family.</text>
</comment>
<comment type="subcellular location">
    <subcellularLocation>
        <location evidence="5">Nucleus</location>
    </subcellularLocation>
</comment>
<evidence type="ECO:0000256" key="3">
    <source>
        <dbReference type="ARBA" id="ARBA00023163"/>
    </source>
</evidence>
<dbReference type="OrthoDB" id="5398665at2759"/>
<evidence type="ECO:0000256" key="2">
    <source>
        <dbReference type="ARBA" id="ARBA00023125"/>
    </source>
</evidence>
<dbReference type="InterPro" id="IPR006856">
    <property type="entry name" value="MATalpha_HMGbox"/>
</dbReference>
<reference evidence="7" key="1">
    <citation type="submission" date="2022-11" db="EMBL/GenBank/DDBJ databases">
        <authorList>
            <person name="Petersen C."/>
        </authorList>
    </citation>
    <scope>NUCLEOTIDE SEQUENCE</scope>
    <source>
        <strain evidence="7">IBT 30069</strain>
    </source>
</reference>
<reference evidence="7" key="2">
    <citation type="journal article" date="2023" name="IMA Fungus">
        <title>Comparative genomic study of the Penicillium genus elucidates a diverse pangenome and 15 lateral gene transfer events.</title>
        <authorList>
            <person name="Petersen C."/>
            <person name="Sorensen T."/>
            <person name="Nielsen M.R."/>
            <person name="Sondergaard T.E."/>
            <person name="Sorensen J.L."/>
            <person name="Fitzpatrick D.A."/>
            <person name="Frisvad J.C."/>
            <person name="Nielsen K.L."/>
        </authorList>
    </citation>
    <scope>NUCLEOTIDE SEQUENCE</scope>
    <source>
        <strain evidence="7">IBT 30069</strain>
    </source>
</reference>
<feature type="domain" description="Alpha box" evidence="6">
    <location>
        <begin position="114"/>
        <end position="169"/>
    </location>
</feature>
<organism evidence="7 8">
    <name type="scientific">Penicillium angulare</name>
    <dbReference type="NCBI Taxonomy" id="116970"/>
    <lineage>
        <taxon>Eukaryota</taxon>
        <taxon>Fungi</taxon>
        <taxon>Dikarya</taxon>
        <taxon>Ascomycota</taxon>
        <taxon>Pezizomycotina</taxon>
        <taxon>Eurotiomycetes</taxon>
        <taxon>Eurotiomycetidae</taxon>
        <taxon>Eurotiales</taxon>
        <taxon>Aspergillaceae</taxon>
        <taxon>Penicillium</taxon>
    </lineage>
</organism>
<keyword evidence="8" id="KW-1185">Reference proteome</keyword>
<protein>
    <submittedName>
        <fullName evidence="7">Mating type protein</fullName>
    </submittedName>
</protein>
<dbReference type="PROSITE" id="PS51325">
    <property type="entry name" value="ALPHA_BOX"/>
    <property type="match status" value="1"/>
</dbReference>
<name>A0A9W9GD42_9EURO</name>
<evidence type="ECO:0000256" key="5">
    <source>
        <dbReference type="RuleBase" id="RU003516"/>
    </source>
</evidence>
<dbReference type="Pfam" id="PF04769">
    <property type="entry name" value="MATalpha_HMGbox"/>
    <property type="match status" value="1"/>
</dbReference>
<evidence type="ECO:0000256" key="1">
    <source>
        <dbReference type="ARBA" id="ARBA00023015"/>
    </source>
</evidence>
<evidence type="ECO:0000313" key="7">
    <source>
        <dbReference type="EMBL" id="KAJ5116392.1"/>
    </source>
</evidence>
<dbReference type="EMBL" id="JAPQKH010000001">
    <property type="protein sequence ID" value="KAJ5116392.1"/>
    <property type="molecule type" value="Genomic_DNA"/>
</dbReference>
<dbReference type="AlphaFoldDB" id="A0A9W9GD42"/>
<keyword evidence="4 5" id="KW-0539">Nucleus</keyword>
<keyword evidence="3 5" id="KW-0804">Transcription</keyword>
<dbReference type="Proteomes" id="UP001149165">
    <property type="component" value="Unassembled WGS sequence"/>
</dbReference>
<evidence type="ECO:0000313" key="8">
    <source>
        <dbReference type="Proteomes" id="UP001149165"/>
    </source>
</evidence>
<proteinExistence type="inferred from homology"/>